<accession>A0AAV9LGB9</accession>
<reference evidence="1 2" key="1">
    <citation type="submission" date="2023-10" db="EMBL/GenBank/DDBJ databases">
        <title>Genome-Wide Identification Analysis in wild type Solanum Pinnatisectum Reveals Some Genes Defensing Phytophthora Infestans.</title>
        <authorList>
            <person name="Sun C."/>
        </authorList>
    </citation>
    <scope>NUCLEOTIDE SEQUENCE [LARGE SCALE GENOMIC DNA]</scope>
    <source>
        <strain evidence="1">LQN</strain>
        <tissue evidence="1">Leaf</tissue>
    </source>
</reference>
<name>A0AAV9LGB9_9SOLN</name>
<proteinExistence type="predicted"/>
<keyword evidence="2" id="KW-1185">Reference proteome</keyword>
<gene>
    <name evidence="1" type="ORF">R3W88_027097</name>
</gene>
<dbReference type="EMBL" id="JAWPEI010000006">
    <property type="protein sequence ID" value="KAK4724318.1"/>
    <property type="molecule type" value="Genomic_DNA"/>
</dbReference>
<evidence type="ECO:0000313" key="1">
    <source>
        <dbReference type="EMBL" id="KAK4724318.1"/>
    </source>
</evidence>
<comment type="caution">
    <text evidence="1">The sequence shown here is derived from an EMBL/GenBank/DDBJ whole genome shotgun (WGS) entry which is preliminary data.</text>
</comment>
<dbReference type="Proteomes" id="UP001311915">
    <property type="component" value="Unassembled WGS sequence"/>
</dbReference>
<organism evidence="1 2">
    <name type="scientific">Solanum pinnatisectum</name>
    <name type="common">tansyleaf nightshade</name>
    <dbReference type="NCBI Taxonomy" id="50273"/>
    <lineage>
        <taxon>Eukaryota</taxon>
        <taxon>Viridiplantae</taxon>
        <taxon>Streptophyta</taxon>
        <taxon>Embryophyta</taxon>
        <taxon>Tracheophyta</taxon>
        <taxon>Spermatophyta</taxon>
        <taxon>Magnoliopsida</taxon>
        <taxon>eudicotyledons</taxon>
        <taxon>Gunneridae</taxon>
        <taxon>Pentapetalae</taxon>
        <taxon>asterids</taxon>
        <taxon>lamiids</taxon>
        <taxon>Solanales</taxon>
        <taxon>Solanaceae</taxon>
        <taxon>Solanoideae</taxon>
        <taxon>Solaneae</taxon>
        <taxon>Solanum</taxon>
    </lineage>
</organism>
<protein>
    <submittedName>
        <fullName evidence="1">Uncharacterized protein</fullName>
    </submittedName>
</protein>
<sequence>MTLAAAVYYIWQERNYKIFQQRERTIEEITKQIIWEIHCRSSMTPRLANAMQNLNFYP</sequence>
<evidence type="ECO:0000313" key="2">
    <source>
        <dbReference type="Proteomes" id="UP001311915"/>
    </source>
</evidence>
<dbReference type="AlphaFoldDB" id="A0AAV9LGB9"/>